<evidence type="ECO:0000256" key="4">
    <source>
        <dbReference type="ARBA" id="ARBA00022723"/>
    </source>
</evidence>
<comment type="similarity">
    <text evidence="1 8">Belongs to the peptidase M1 family.</text>
</comment>
<dbReference type="CDD" id="cd09601">
    <property type="entry name" value="M1_APN-Q_like"/>
    <property type="match status" value="1"/>
</dbReference>
<dbReference type="InterPro" id="IPR045357">
    <property type="entry name" value="Aminopeptidase_N-like_N"/>
</dbReference>
<gene>
    <name evidence="12" type="ORF">APTSU1_001694500</name>
</gene>
<dbReference type="EMBL" id="BAAFST010000018">
    <property type="protein sequence ID" value="GAB1301707.1"/>
    <property type="molecule type" value="Genomic_DNA"/>
</dbReference>
<keyword evidence="3 8" id="KW-0645">Protease</keyword>
<sequence length="917" mass="104543">MSPPFSSGVYVSRGVALLLAGLTAVLLLVLVALAALYGSCAHVQPSEQDSPRVKDTVLSPPGGQEWAQPTPALEATVGTSQDWRPPSGPWDHLRLPPWLVPLHYDLELWPRLRPDNLSTPSLTFTGRVNITVLCTVATSRLLLHSFLLSYKQVEVWGPLARDTRNATVGRVLVEKVWFAQDMQYVVLDLGQSLEPGSSYELNLDFSGQVLEVGSEGLFLNLYTDEDELRALIATQMEPTFARHVFPCFDEPALKATFNITIIHHPGYVALSNMPQLGQSERIDVNGSRWTVTTFCTTPRMPTYLVALAVCDFDHISRTERGKEIRIWARKDDIANGYLDFAANITGPIFSFLEDLFNVSYPLPKTDIIALPAFVNGAMENWGLMVFDESSLLLEPEDELTVKRAMILSIVSHEVGHQWFGNLVTTSWWNDIWLNEGFASYFEVGLTNYFYPKVPTEDHALEPRAVSTPGGNFTETREISRLFDIYTYKKGACMAWMLASFLSQHLFINALKSYLETFSYSNAEQDDLWRHIQMATWIVPIFWMKNGITQPLVWLDKSSMMFPGMKLSDSDSDWVILNLNVTGYYRVNYDELGWKKLNQQLEKDPKAIPVINRLLLLSDAFTLSKHNYIEIETALDLTKYIAEEDEILVWFEVLVNLINREVIYDVKNYALYPLLKKYLLKRLNSIWNTYSAIIRENVASLQDNYLSLNFHWKSFLKLPVGWVLKTVSSCPESSSENGWLIQKHVILPQIEKVVLCNAIAVGSDKDWDFLFNLYINATEEEDGLHLVHAMSCSKDPWILNRFMEYAITVVPSHFNDTNIIEAVAASEVGRYVAKDFLMDNWVAVTERYGTQWLDALLRILGRTVSTDQQVTELQRFLATVLEEHQRIVAQAKLQAMKTENLKNKKRIARVVEWLRKNT</sequence>
<feature type="domain" description="Aminopeptidase N-like N-terminal" evidence="11">
    <location>
        <begin position="100"/>
        <end position="304"/>
    </location>
</feature>
<dbReference type="SUPFAM" id="SSF63737">
    <property type="entry name" value="Leukotriene A4 hydrolase N-terminal domain"/>
    <property type="match status" value="1"/>
</dbReference>
<dbReference type="PANTHER" id="PTHR11533:SF31">
    <property type="entry name" value="AMINOPEPTIDASE Q"/>
    <property type="match status" value="1"/>
</dbReference>
<accession>A0ABQ0FR42</accession>
<evidence type="ECO:0000256" key="8">
    <source>
        <dbReference type="RuleBase" id="RU364040"/>
    </source>
</evidence>
<evidence type="ECO:0000259" key="10">
    <source>
        <dbReference type="Pfam" id="PF11838"/>
    </source>
</evidence>
<keyword evidence="5 8" id="KW-0378">Hydrolase</keyword>
<evidence type="ECO:0000256" key="2">
    <source>
        <dbReference type="ARBA" id="ARBA00022438"/>
    </source>
</evidence>
<keyword evidence="6 8" id="KW-0862">Zinc</keyword>
<dbReference type="Gene3D" id="2.60.40.1730">
    <property type="entry name" value="tricorn interacting facor f3 domain"/>
    <property type="match status" value="1"/>
</dbReference>
<dbReference type="InterPro" id="IPR014782">
    <property type="entry name" value="Peptidase_M1_dom"/>
</dbReference>
<evidence type="ECO:0000259" key="9">
    <source>
        <dbReference type="Pfam" id="PF01433"/>
    </source>
</evidence>
<evidence type="ECO:0000313" key="12">
    <source>
        <dbReference type="EMBL" id="GAB1301707.1"/>
    </source>
</evidence>
<keyword evidence="4 8" id="KW-0479">Metal-binding</keyword>
<dbReference type="InterPro" id="IPR042097">
    <property type="entry name" value="Aminopeptidase_N-like_N_sf"/>
</dbReference>
<dbReference type="SUPFAM" id="SSF55486">
    <property type="entry name" value="Metalloproteases ('zincins'), catalytic domain"/>
    <property type="match status" value="1"/>
</dbReference>
<dbReference type="Gene3D" id="1.10.390.10">
    <property type="entry name" value="Neutral Protease Domain 2"/>
    <property type="match status" value="1"/>
</dbReference>
<name>A0ABQ0FR42_APOSI</name>
<evidence type="ECO:0000256" key="5">
    <source>
        <dbReference type="ARBA" id="ARBA00022801"/>
    </source>
</evidence>
<organism evidence="12 13">
    <name type="scientific">Apodemus speciosus</name>
    <name type="common">Large Japanese field mouse</name>
    <dbReference type="NCBI Taxonomy" id="105296"/>
    <lineage>
        <taxon>Eukaryota</taxon>
        <taxon>Metazoa</taxon>
        <taxon>Chordata</taxon>
        <taxon>Craniata</taxon>
        <taxon>Vertebrata</taxon>
        <taxon>Euteleostomi</taxon>
        <taxon>Mammalia</taxon>
        <taxon>Eutheria</taxon>
        <taxon>Euarchontoglires</taxon>
        <taxon>Glires</taxon>
        <taxon>Rodentia</taxon>
        <taxon>Myomorpha</taxon>
        <taxon>Muroidea</taxon>
        <taxon>Muridae</taxon>
        <taxon>Murinae</taxon>
        <taxon>Apodemus</taxon>
    </lineage>
</organism>
<evidence type="ECO:0000256" key="3">
    <source>
        <dbReference type="ARBA" id="ARBA00022670"/>
    </source>
</evidence>
<dbReference type="PANTHER" id="PTHR11533">
    <property type="entry name" value="PROTEASE M1 ZINC METALLOPROTEASE"/>
    <property type="match status" value="1"/>
</dbReference>
<dbReference type="EC" id="3.4.11.-" evidence="8"/>
<keyword evidence="2 8" id="KW-0031">Aminopeptidase</keyword>
<dbReference type="InterPro" id="IPR034016">
    <property type="entry name" value="M1_APN-typ"/>
</dbReference>
<dbReference type="Pfam" id="PF01433">
    <property type="entry name" value="Peptidase_M1"/>
    <property type="match status" value="1"/>
</dbReference>
<evidence type="ECO:0000256" key="1">
    <source>
        <dbReference type="ARBA" id="ARBA00010136"/>
    </source>
</evidence>
<evidence type="ECO:0000256" key="6">
    <source>
        <dbReference type="ARBA" id="ARBA00022833"/>
    </source>
</evidence>
<comment type="cofactor">
    <cofactor evidence="8">
        <name>Zn(2+)</name>
        <dbReference type="ChEBI" id="CHEBI:29105"/>
    </cofactor>
    <text evidence="8">Binds 1 zinc ion per subunit.</text>
</comment>
<dbReference type="InterPro" id="IPR050344">
    <property type="entry name" value="Peptidase_M1_aminopeptidases"/>
</dbReference>
<dbReference type="Gene3D" id="1.25.50.20">
    <property type="match status" value="1"/>
</dbReference>
<keyword evidence="13" id="KW-1185">Reference proteome</keyword>
<dbReference type="Pfam" id="PF17900">
    <property type="entry name" value="Peptidase_M1_N"/>
    <property type="match status" value="1"/>
</dbReference>
<evidence type="ECO:0000259" key="11">
    <source>
        <dbReference type="Pfam" id="PF17900"/>
    </source>
</evidence>
<reference evidence="12 13" key="1">
    <citation type="submission" date="2024-08" db="EMBL/GenBank/DDBJ databases">
        <title>The draft genome of Apodemus speciosus.</title>
        <authorList>
            <person name="Nabeshima K."/>
            <person name="Suzuki S."/>
            <person name="Onuma M."/>
        </authorList>
    </citation>
    <scope>NUCLEOTIDE SEQUENCE [LARGE SCALE GENOMIC DNA]</scope>
    <source>
        <strain evidence="12">IB14-021</strain>
    </source>
</reference>
<evidence type="ECO:0000313" key="13">
    <source>
        <dbReference type="Proteomes" id="UP001623349"/>
    </source>
</evidence>
<comment type="caution">
    <text evidence="12">The sequence shown here is derived from an EMBL/GenBank/DDBJ whole genome shotgun (WGS) entry which is preliminary data.</text>
</comment>
<dbReference type="InterPro" id="IPR024571">
    <property type="entry name" value="ERAP1-like_C_dom"/>
</dbReference>
<dbReference type="Proteomes" id="UP001623349">
    <property type="component" value="Unassembled WGS sequence"/>
</dbReference>
<dbReference type="InterPro" id="IPR027268">
    <property type="entry name" value="Peptidase_M4/M1_CTD_sf"/>
</dbReference>
<dbReference type="PRINTS" id="PR00756">
    <property type="entry name" value="ALADIPTASE"/>
</dbReference>
<feature type="domain" description="ERAP1-like C-terminal" evidence="10">
    <location>
        <begin position="573"/>
        <end position="890"/>
    </location>
</feature>
<evidence type="ECO:0000256" key="7">
    <source>
        <dbReference type="ARBA" id="ARBA00023049"/>
    </source>
</evidence>
<proteinExistence type="inferred from homology"/>
<protein>
    <recommendedName>
        <fullName evidence="8">Aminopeptidase</fullName>
        <ecNumber evidence="8">3.4.11.-</ecNumber>
    </recommendedName>
</protein>
<keyword evidence="7 8" id="KW-0482">Metalloprotease</keyword>
<dbReference type="GO" id="GO:0004177">
    <property type="term" value="F:aminopeptidase activity"/>
    <property type="evidence" value="ECO:0007669"/>
    <property type="project" value="UniProtKB-KW"/>
</dbReference>
<dbReference type="InterPro" id="IPR001930">
    <property type="entry name" value="Peptidase_M1"/>
</dbReference>
<feature type="domain" description="Peptidase M1 membrane alanine aminopeptidase" evidence="9">
    <location>
        <begin position="340"/>
        <end position="534"/>
    </location>
</feature>
<dbReference type="Pfam" id="PF11838">
    <property type="entry name" value="ERAP1_C"/>
    <property type="match status" value="1"/>
</dbReference>